<dbReference type="InterPro" id="IPR044440">
    <property type="entry name" value="GABAb_receptor_plant_PBP1"/>
</dbReference>
<feature type="region of interest" description="Disordered" evidence="14">
    <location>
        <begin position="919"/>
        <end position="939"/>
    </location>
</feature>
<evidence type="ECO:0000256" key="12">
    <source>
        <dbReference type="ARBA" id="ARBA00023303"/>
    </source>
</evidence>
<evidence type="ECO:0000259" key="16">
    <source>
        <dbReference type="SMART" id="SM00079"/>
    </source>
</evidence>
<keyword evidence="5" id="KW-0732">Signal</keyword>
<dbReference type="CDD" id="cd13686">
    <property type="entry name" value="GluR_Plant"/>
    <property type="match status" value="1"/>
</dbReference>
<evidence type="ECO:0000256" key="13">
    <source>
        <dbReference type="PIRNR" id="PIRNR037090"/>
    </source>
</evidence>
<keyword evidence="3 13" id="KW-0813">Transport</keyword>
<dbReference type="Proteomes" id="UP000694251">
    <property type="component" value="Chromosome 6"/>
</dbReference>
<dbReference type="PIRSF" id="PIRSF037090">
    <property type="entry name" value="Iontro_Glu-like_rcpt_pln"/>
    <property type="match status" value="1"/>
</dbReference>
<feature type="region of interest" description="Disordered" evidence="14">
    <location>
        <begin position="962"/>
        <end position="985"/>
    </location>
</feature>
<keyword evidence="6 15" id="KW-1133">Transmembrane helix</keyword>
<evidence type="ECO:0000256" key="9">
    <source>
        <dbReference type="ARBA" id="ARBA00023170"/>
    </source>
</evidence>
<evidence type="ECO:0000313" key="17">
    <source>
        <dbReference type="EMBL" id="KAG7595902.1"/>
    </source>
</evidence>
<dbReference type="InterPro" id="IPR001828">
    <property type="entry name" value="ANF_lig-bd_rcpt"/>
</dbReference>
<dbReference type="Pfam" id="PF01094">
    <property type="entry name" value="ANF_receptor"/>
    <property type="match status" value="1"/>
</dbReference>
<protein>
    <recommendedName>
        <fullName evidence="13">Glutamate receptor</fullName>
    </recommendedName>
</protein>
<evidence type="ECO:0000256" key="10">
    <source>
        <dbReference type="ARBA" id="ARBA00023180"/>
    </source>
</evidence>
<proteinExistence type="inferred from homology"/>
<dbReference type="CDD" id="cd19990">
    <property type="entry name" value="PBP1_GABAb_receptor_plant"/>
    <property type="match status" value="1"/>
</dbReference>
<dbReference type="GO" id="GO:0016020">
    <property type="term" value="C:membrane"/>
    <property type="evidence" value="ECO:0007669"/>
    <property type="project" value="UniProtKB-SubCell"/>
</dbReference>
<dbReference type="AlphaFoldDB" id="A0A8T2CCP1"/>
<comment type="similarity">
    <text evidence="2 13">Belongs to the glutamate-gated ion channel (TC 1.A.10.1) family.</text>
</comment>
<evidence type="ECO:0000256" key="15">
    <source>
        <dbReference type="SAM" id="Phobius"/>
    </source>
</evidence>
<keyword evidence="18" id="KW-1185">Reference proteome</keyword>
<evidence type="ECO:0000256" key="2">
    <source>
        <dbReference type="ARBA" id="ARBA00008685"/>
    </source>
</evidence>
<evidence type="ECO:0000256" key="5">
    <source>
        <dbReference type="ARBA" id="ARBA00022729"/>
    </source>
</evidence>
<keyword evidence="9 13" id="KW-0675">Receptor</keyword>
<keyword evidence="7 13" id="KW-0406">Ion transport</keyword>
<accession>A0A8T2CCP1</accession>
<evidence type="ECO:0000313" key="18">
    <source>
        <dbReference type="Proteomes" id="UP000694251"/>
    </source>
</evidence>
<dbReference type="FunFam" id="3.40.190.10:FF:000175">
    <property type="entry name" value="Glutamate receptor"/>
    <property type="match status" value="1"/>
</dbReference>
<evidence type="ECO:0000256" key="11">
    <source>
        <dbReference type="ARBA" id="ARBA00023286"/>
    </source>
</evidence>
<dbReference type="EMBL" id="JAEFBJ010000006">
    <property type="protein sequence ID" value="KAG7595902.1"/>
    <property type="molecule type" value="Genomic_DNA"/>
</dbReference>
<evidence type="ECO:0000256" key="6">
    <source>
        <dbReference type="ARBA" id="ARBA00022989"/>
    </source>
</evidence>
<keyword evidence="11 13" id="KW-1071">Ligand-gated ion channel</keyword>
<comment type="caution">
    <text evidence="17">The sequence shown here is derived from an EMBL/GenBank/DDBJ whole genome shotgun (WGS) entry which is preliminary data.</text>
</comment>
<comment type="subcellular location">
    <subcellularLocation>
        <location evidence="1">Membrane</location>
        <topology evidence="1">Multi-pass membrane protein</topology>
    </subcellularLocation>
</comment>
<reference evidence="17 18" key="1">
    <citation type="submission" date="2020-12" db="EMBL/GenBank/DDBJ databases">
        <title>Concerted genomic and epigenomic changes stabilize Arabidopsis allopolyploids.</title>
        <authorList>
            <person name="Chen Z."/>
        </authorList>
    </citation>
    <scope>NUCLEOTIDE SEQUENCE [LARGE SCALE GENOMIC DNA]</scope>
    <source>
        <strain evidence="17">As9502</strain>
        <tissue evidence="17">Leaf</tissue>
    </source>
</reference>
<sequence length="985" mass="110082">MGFLVMIREVSMAKAIRVVLLCVSVLWVVPKECACRSNFSRNSSSSSSSSLRPLRQRPSSVNVGALFTYDSFIGRAAKPAVKAAMDDVNADQSVLKGIKLNIIFQDSNCSGFIGTMGALQLMENKVVAAIGPQSSGIAHMISYVANELHVPLLSFGATDPTLSSLQFPYFLRTTQNDYFQMHAIADFLSYSGWRQVIAIFVDDECGRNGISVLGDVLAKKRSRISYKAAITPGADSSSIRDLLVSVNLMESRVFVVHVNPDSGLNVFSVAKSLGMMASGYVWIATDWLPTAMDSMEHVDSDTMDLLQGVVAFRHYTIESSVKRQFMARWKNLRPNDGFNSYAMYAYDSVWLVARALDVFFRENNNITFSNDPNLHKTNGSTIQLSALSVFNEGEKFMKIILGMNHTGVTGPIQFDSDRNRVNPAYEVLNLEGTAPRTVGYWSNHSGLSVVHPETLYSRPPNTSTANQRLKGIIYPGEVTKPPRGWVFPNNGKPLRIGVPNRVSYTDYVSKDKNPPGVRGYCIDVFEAAIELLPYPVPRTYILYGDGKRNPSYDNLVNEVVADVSSYITQSSSQLSEDANLSFLMFPLQNFDVAVGDITIVTNRTRYVDFTQPFIESGLVVVAPVKEAKSSPWSFLKPFTIEMWAVTGGFFLFVGAMVWILEHRFNQEFRGPPRRQLITIFWFSFSTMFFSHRENTVSSLGRFVLIIWLFVVLIINSSYTASLTSILTIRQLTSRIEGIDSLVTSNEPIGVQDGTFARNYLINELNILPSRIVPLKDEEQYLSALQRGPNAGGVAAIVDELPYIEVLLTNSNCKFRTVGQEFTRTGWGFAFQRDSPLAVDMSTAILQLSEEGELEKIHRKWLNYKHECSMQISNSEDSQLSLKSFWGLFLICGITCFMALTVFFWRVFWQYQRLLPESADEERAGEVSEPSRSGRGSRAPSFKELIKVVDKREAEIKEILKQKSSKKLKSTQSAAGTSQSQHGEIT</sequence>
<evidence type="ECO:0000256" key="1">
    <source>
        <dbReference type="ARBA" id="ARBA00004141"/>
    </source>
</evidence>
<keyword evidence="8 13" id="KW-0472">Membrane</keyword>
<feature type="domain" description="Ionotropic glutamate receptor C-terminal" evidence="16">
    <location>
        <begin position="495"/>
        <end position="863"/>
    </location>
</feature>
<dbReference type="FunFam" id="3.40.50.2300:FF:000081">
    <property type="entry name" value="Glutamate receptor"/>
    <property type="match status" value="1"/>
</dbReference>
<evidence type="ECO:0000256" key="8">
    <source>
        <dbReference type="ARBA" id="ARBA00023136"/>
    </source>
</evidence>
<feature type="transmembrane region" description="Helical" evidence="15">
    <location>
        <begin position="702"/>
        <end position="728"/>
    </location>
</feature>
<evidence type="ECO:0000256" key="14">
    <source>
        <dbReference type="SAM" id="MobiDB-lite"/>
    </source>
</evidence>
<gene>
    <name evidence="17" type="ORF">ISN44_As06g004330</name>
</gene>
<feature type="transmembrane region" description="Helical" evidence="15">
    <location>
        <begin position="884"/>
        <end position="908"/>
    </location>
</feature>
<keyword evidence="4 15" id="KW-0812">Transmembrane</keyword>
<dbReference type="FunFam" id="1.10.287.70:FF:000037">
    <property type="entry name" value="Glutamate receptor"/>
    <property type="match status" value="1"/>
</dbReference>
<evidence type="ECO:0000256" key="4">
    <source>
        <dbReference type="ARBA" id="ARBA00022692"/>
    </source>
</evidence>
<dbReference type="InterPro" id="IPR015683">
    <property type="entry name" value="Ionotropic_Glu_rcpt"/>
</dbReference>
<evidence type="ECO:0000256" key="3">
    <source>
        <dbReference type="ARBA" id="ARBA00022448"/>
    </source>
</evidence>
<keyword evidence="10" id="KW-0325">Glycoprotein</keyword>
<dbReference type="Pfam" id="PF00060">
    <property type="entry name" value="Lig_chan"/>
    <property type="match status" value="1"/>
</dbReference>
<dbReference type="OrthoDB" id="5984008at2759"/>
<dbReference type="PANTHER" id="PTHR18966">
    <property type="entry name" value="IONOTROPIC GLUTAMATE RECEPTOR"/>
    <property type="match status" value="1"/>
</dbReference>
<dbReference type="InterPro" id="IPR001320">
    <property type="entry name" value="Iontro_rcpt_C"/>
</dbReference>
<feature type="transmembrane region" description="Helical" evidence="15">
    <location>
        <begin position="672"/>
        <end position="690"/>
    </location>
</feature>
<organism evidence="17 18">
    <name type="scientific">Arabidopsis suecica</name>
    <name type="common">Swedish thale-cress</name>
    <name type="synonym">Cardaminopsis suecica</name>
    <dbReference type="NCBI Taxonomy" id="45249"/>
    <lineage>
        <taxon>Eukaryota</taxon>
        <taxon>Viridiplantae</taxon>
        <taxon>Streptophyta</taxon>
        <taxon>Embryophyta</taxon>
        <taxon>Tracheophyta</taxon>
        <taxon>Spermatophyta</taxon>
        <taxon>Magnoliopsida</taxon>
        <taxon>eudicotyledons</taxon>
        <taxon>Gunneridae</taxon>
        <taxon>Pentapetalae</taxon>
        <taxon>rosids</taxon>
        <taxon>malvids</taxon>
        <taxon>Brassicales</taxon>
        <taxon>Brassicaceae</taxon>
        <taxon>Camelineae</taxon>
        <taxon>Arabidopsis</taxon>
    </lineage>
</organism>
<feature type="transmembrane region" description="Helical" evidence="15">
    <location>
        <begin position="642"/>
        <end position="660"/>
    </location>
</feature>
<keyword evidence="12 13" id="KW-0407">Ion channel</keyword>
<evidence type="ECO:0000256" key="7">
    <source>
        <dbReference type="ARBA" id="ARBA00023065"/>
    </source>
</evidence>
<comment type="function">
    <text evidence="13">Glutamate-gated receptor that probably acts as non-selective cation channel.</text>
</comment>
<dbReference type="SMART" id="SM00079">
    <property type="entry name" value="PBPe"/>
    <property type="match status" value="1"/>
</dbReference>
<feature type="compositionally biased region" description="Low complexity" evidence="14">
    <location>
        <begin position="969"/>
        <end position="985"/>
    </location>
</feature>
<dbReference type="GO" id="GO:0015276">
    <property type="term" value="F:ligand-gated monoatomic ion channel activity"/>
    <property type="evidence" value="ECO:0007669"/>
    <property type="project" value="InterPro"/>
</dbReference>
<dbReference type="InterPro" id="IPR017103">
    <property type="entry name" value="Iontropic_Glu_rcpt_pln"/>
</dbReference>
<name>A0A8T2CCP1_ARASU</name>